<evidence type="ECO:0000256" key="1">
    <source>
        <dbReference type="ARBA" id="ARBA00023015"/>
    </source>
</evidence>
<dbReference type="InterPro" id="IPR029062">
    <property type="entry name" value="Class_I_gatase-like"/>
</dbReference>
<dbReference type="Pfam" id="PF12833">
    <property type="entry name" value="HTH_18"/>
    <property type="match status" value="1"/>
</dbReference>
<keyword evidence="2" id="KW-0238">DNA-binding</keyword>
<name>A0A3N1KXD0_9PROT</name>
<dbReference type="SUPFAM" id="SSF46689">
    <property type="entry name" value="Homeodomain-like"/>
    <property type="match status" value="2"/>
</dbReference>
<dbReference type="Proteomes" id="UP000278222">
    <property type="component" value="Unassembled WGS sequence"/>
</dbReference>
<dbReference type="PROSITE" id="PS01124">
    <property type="entry name" value="HTH_ARAC_FAMILY_2"/>
    <property type="match status" value="1"/>
</dbReference>
<dbReference type="RefSeq" id="WP_123692532.1">
    <property type="nucleotide sequence ID" value="NZ_AP019700.1"/>
</dbReference>
<dbReference type="InterPro" id="IPR009057">
    <property type="entry name" value="Homeodomain-like_sf"/>
</dbReference>
<keyword evidence="6" id="KW-1185">Reference proteome</keyword>
<dbReference type="PANTHER" id="PTHR43130">
    <property type="entry name" value="ARAC-FAMILY TRANSCRIPTIONAL REGULATOR"/>
    <property type="match status" value="1"/>
</dbReference>
<protein>
    <submittedName>
        <fullName evidence="5">AraC family transcriptional regulator with amidase-like domain</fullName>
    </submittedName>
</protein>
<dbReference type="GO" id="GO:0043565">
    <property type="term" value="F:sequence-specific DNA binding"/>
    <property type="evidence" value="ECO:0007669"/>
    <property type="project" value="InterPro"/>
</dbReference>
<dbReference type="InterPro" id="IPR002818">
    <property type="entry name" value="DJ-1/PfpI"/>
</dbReference>
<dbReference type="Pfam" id="PF01965">
    <property type="entry name" value="DJ-1_PfpI"/>
    <property type="match status" value="1"/>
</dbReference>
<dbReference type="CDD" id="cd03138">
    <property type="entry name" value="GATase1_AraC_2"/>
    <property type="match status" value="1"/>
</dbReference>
<keyword evidence="3" id="KW-0804">Transcription</keyword>
<feature type="domain" description="HTH araC/xylS-type" evidence="4">
    <location>
        <begin position="222"/>
        <end position="320"/>
    </location>
</feature>
<reference evidence="5 6" key="1">
    <citation type="submission" date="2018-11" db="EMBL/GenBank/DDBJ databases">
        <title>Genomic Encyclopedia of Type Strains, Phase IV (KMG-IV): sequencing the most valuable type-strain genomes for metagenomic binning, comparative biology and taxonomic classification.</title>
        <authorList>
            <person name="Goeker M."/>
        </authorList>
    </citation>
    <scope>NUCLEOTIDE SEQUENCE [LARGE SCALE GENOMIC DNA]</scope>
    <source>
        <strain evidence="5 6">DSM 5900</strain>
    </source>
</reference>
<dbReference type="Gene3D" id="1.10.10.60">
    <property type="entry name" value="Homeodomain-like"/>
    <property type="match status" value="2"/>
</dbReference>
<dbReference type="OrthoDB" id="9793422at2"/>
<dbReference type="Gene3D" id="3.40.50.880">
    <property type="match status" value="1"/>
</dbReference>
<keyword evidence="1" id="KW-0805">Transcription regulation</keyword>
<sequence>MRADRPAEIGLIRFPGSQATTVHGLTDLFSYANHFAGARGGRTTPALRVRHWQADPGSDTVACTFDSHPGPDGPPAVVILPATQMAPMAPGCSPASVEWVRARHAQGAIAAAVCGGVFLLAESGLLAGRRATTHWMFAEELGRRFPGIAIEPERVVIDDGDIVTAGGVLAWADLGLSLVDRLLGPTVMLDTARFMLFDPAGREQRFYSGFAPRLQHGDRAILGVQHWLQTQATQPVAVADLAGRAGLGQRTFLRRFVKATGLRPTEYHQRLRIARARELLEFGGDTVERIAAVVGYEDAGGFRRVFKRVMGLSPADYRRRFGRPAAMPAVR</sequence>
<dbReference type="PANTHER" id="PTHR43130:SF3">
    <property type="entry name" value="HTH-TYPE TRANSCRIPTIONAL REGULATOR RV1931C"/>
    <property type="match status" value="1"/>
</dbReference>
<accession>A0A3N1KXD0</accession>
<evidence type="ECO:0000259" key="4">
    <source>
        <dbReference type="PROSITE" id="PS01124"/>
    </source>
</evidence>
<dbReference type="InterPro" id="IPR018062">
    <property type="entry name" value="HTH_AraC-typ_CS"/>
</dbReference>
<gene>
    <name evidence="5" type="ORF">EDC65_3888</name>
</gene>
<dbReference type="PRINTS" id="PR00032">
    <property type="entry name" value="HTHARAC"/>
</dbReference>
<dbReference type="InterPro" id="IPR052158">
    <property type="entry name" value="INH-QAR"/>
</dbReference>
<dbReference type="PROSITE" id="PS00041">
    <property type="entry name" value="HTH_ARAC_FAMILY_1"/>
    <property type="match status" value="1"/>
</dbReference>
<evidence type="ECO:0000313" key="5">
    <source>
        <dbReference type="EMBL" id="ROP84534.1"/>
    </source>
</evidence>
<evidence type="ECO:0000256" key="3">
    <source>
        <dbReference type="ARBA" id="ARBA00023163"/>
    </source>
</evidence>
<dbReference type="SUPFAM" id="SSF52317">
    <property type="entry name" value="Class I glutamine amidotransferase-like"/>
    <property type="match status" value="1"/>
</dbReference>
<proteinExistence type="predicted"/>
<evidence type="ECO:0000256" key="2">
    <source>
        <dbReference type="ARBA" id="ARBA00023125"/>
    </source>
</evidence>
<dbReference type="SMART" id="SM00342">
    <property type="entry name" value="HTH_ARAC"/>
    <property type="match status" value="1"/>
</dbReference>
<evidence type="ECO:0000313" key="6">
    <source>
        <dbReference type="Proteomes" id="UP000278222"/>
    </source>
</evidence>
<dbReference type="GO" id="GO:0003700">
    <property type="term" value="F:DNA-binding transcription factor activity"/>
    <property type="evidence" value="ECO:0007669"/>
    <property type="project" value="InterPro"/>
</dbReference>
<dbReference type="InterPro" id="IPR020449">
    <property type="entry name" value="Tscrpt_reg_AraC-type_HTH"/>
</dbReference>
<dbReference type="AlphaFoldDB" id="A0A3N1KXD0"/>
<organism evidence="5 6">
    <name type="scientific">Stella humosa</name>
    <dbReference type="NCBI Taxonomy" id="94"/>
    <lineage>
        <taxon>Bacteria</taxon>
        <taxon>Pseudomonadati</taxon>
        <taxon>Pseudomonadota</taxon>
        <taxon>Alphaproteobacteria</taxon>
        <taxon>Rhodospirillales</taxon>
        <taxon>Stellaceae</taxon>
        <taxon>Stella</taxon>
    </lineage>
</organism>
<comment type="caution">
    <text evidence="5">The sequence shown here is derived from an EMBL/GenBank/DDBJ whole genome shotgun (WGS) entry which is preliminary data.</text>
</comment>
<dbReference type="EMBL" id="RJKX01000015">
    <property type="protein sequence ID" value="ROP84534.1"/>
    <property type="molecule type" value="Genomic_DNA"/>
</dbReference>
<dbReference type="InterPro" id="IPR018060">
    <property type="entry name" value="HTH_AraC"/>
</dbReference>